<reference evidence="1 4" key="2">
    <citation type="submission" date="2019-08" db="EMBL/GenBank/DDBJ databases">
        <title>Prevalence, distribution, and phylogeny of type two toxin-antitoxin genes possessed by Cronobacter species where C. sakazakii homologs follow sequence type lineages.</title>
        <authorList>
            <person name="Finkelstein S."/>
            <person name="Negrete F."/>
            <person name="Jang H."/>
            <person name="Gopinath G.R."/>
            <person name="Tall B.D."/>
        </authorList>
    </citation>
    <scope>NUCLEOTIDE SEQUENCE [LARGE SCALE GENOMIC DNA]</scope>
    <source>
        <strain evidence="1 4">MOD1_GK1257</strain>
    </source>
</reference>
<dbReference type="OrthoDB" id="5674026at2"/>
<keyword evidence="4" id="KW-1185">Reference proteome</keyword>
<evidence type="ECO:0000313" key="2">
    <source>
        <dbReference type="EMBL" id="PUX15662.1"/>
    </source>
</evidence>
<dbReference type="RefSeq" id="WP_038864584.1">
    <property type="nucleotide sequence ID" value="NZ_JADKNN010000060.1"/>
</dbReference>
<proteinExistence type="predicted"/>
<comment type="caution">
    <text evidence="2">The sequence shown here is derived from an EMBL/GenBank/DDBJ whole genome shotgun (WGS) entry which is preliminary data.</text>
</comment>
<name>A0A2T7AUY0_9ENTR</name>
<gene>
    <name evidence="1" type="primary">hcp</name>
    <name evidence="2" type="ORF">AUN14_07315</name>
    <name evidence="1" type="ORF">FZI19_12370</name>
</gene>
<dbReference type="Proteomes" id="UP000469927">
    <property type="component" value="Unassembled WGS sequence"/>
</dbReference>
<protein>
    <submittedName>
        <fullName evidence="2">Type VI secretion system tube protein Hcp</fullName>
    </submittedName>
</protein>
<evidence type="ECO:0000313" key="3">
    <source>
        <dbReference type="Proteomes" id="UP000244378"/>
    </source>
</evidence>
<dbReference type="Pfam" id="PF05638">
    <property type="entry name" value="T6SS_HCP"/>
    <property type="match status" value="1"/>
</dbReference>
<evidence type="ECO:0000313" key="4">
    <source>
        <dbReference type="Proteomes" id="UP000469927"/>
    </source>
</evidence>
<evidence type="ECO:0000313" key="1">
    <source>
        <dbReference type="EMBL" id="KAB0877708.1"/>
    </source>
</evidence>
<dbReference type="AlphaFoldDB" id="A0A2T7AUY0"/>
<dbReference type="EMBL" id="WAGD01000035">
    <property type="protein sequence ID" value="KAB0877708.1"/>
    <property type="molecule type" value="Genomic_DNA"/>
</dbReference>
<accession>A0A2T7AUY0</accession>
<dbReference type="InterPro" id="IPR008514">
    <property type="entry name" value="T6SS_Hcp"/>
</dbReference>
<dbReference type="Proteomes" id="UP000244378">
    <property type="component" value="Unassembled WGS sequence"/>
</dbReference>
<reference evidence="2 3" key="1">
    <citation type="submission" date="2016-12" db="EMBL/GenBank/DDBJ databases">
        <title>Analysis of the Molecular Diversity Among Cronobacter Species Isolated from Filth Flies Using a Pan Genomic DNA Microarray.</title>
        <authorList>
            <person name="Pava-Ripoll M."/>
            <person name="Tall B."/>
            <person name="Farber J."/>
            <person name="Fanning S."/>
            <person name="Lehner A."/>
            <person name="Stephan R."/>
            <person name="Pagotto F."/>
            <person name="Iverson C."/>
            <person name="Ziobro G."/>
            <person name="Miller A."/>
            <person name="Pearson R."/>
            <person name="Yan Q."/>
            <person name="Kim M."/>
            <person name="Jeong S."/>
            <person name="Park J."/>
            <person name="Jun S."/>
            <person name="Choi H."/>
            <person name="Chung T."/>
            <person name="Yoo Y."/>
            <person name="Park E."/>
            <person name="Hwang S."/>
            <person name="Lee B."/>
            <person name="Sathyamoorthy V."/>
            <person name="Carter L."/>
            <person name="Mammel M."/>
            <person name="Jackson S."/>
            <person name="Kothary M."/>
            <person name="Patel I."/>
            <person name="Grim C."/>
            <person name="Gopinath G."/>
            <person name="Gangiredla J."/>
            <person name="Chase H."/>
        </authorList>
    </citation>
    <scope>NUCLEOTIDE SEQUENCE [LARGE SCALE GENOMIC DNA]</scope>
    <source>
        <strain evidence="2 3">MOD1-Md1s</strain>
    </source>
</reference>
<dbReference type="PANTHER" id="PTHR34319">
    <property type="entry name" value="MAJOR EXPORTED PROTEIN"/>
    <property type="match status" value="1"/>
</dbReference>
<organism evidence="2 3">
    <name type="scientific">Cronobacter muytjensii</name>
    <dbReference type="NCBI Taxonomy" id="413501"/>
    <lineage>
        <taxon>Bacteria</taxon>
        <taxon>Pseudomonadati</taxon>
        <taxon>Pseudomonadota</taxon>
        <taxon>Gammaproteobacteria</taxon>
        <taxon>Enterobacterales</taxon>
        <taxon>Enterobacteriaceae</taxon>
        <taxon>Cronobacter</taxon>
    </lineage>
</organism>
<dbReference type="InterPro" id="IPR052947">
    <property type="entry name" value="T6SS_Hcp1_domain"/>
</dbReference>
<dbReference type="GeneID" id="92214183"/>
<dbReference type="InterPro" id="IPR036624">
    <property type="entry name" value="Hcp1-lik_sf"/>
</dbReference>
<sequence>MAIPVYLWLEDDNGTYVKGSVDIAGREGSIEVLEHMHSVELPVDPRTGKITGKRLHSGYAFMKEIDSSTPYLYSSLSTGRMLKKATFRFYRINDNGMEEEYFRVTLENARVLEVEPLLLDVKNDKWAKHNHLEYIDMGYEKITWNYLDGNIIHTDTWKERSAI</sequence>
<dbReference type="PANTHER" id="PTHR34319:SF6">
    <property type="entry name" value="MAJOR EXPORTED PROTEIN"/>
    <property type="match status" value="1"/>
</dbReference>
<dbReference type="Gene3D" id="2.30.110.20">
    <property type="entry name" value="Hcp1-like"/>
    <property type="match status" value="1"/>
</dbReference>
<dbReference type="NCBIfam" id="TIGR03344">
    <property type="entry name" value="VI_effect_Hcp1"/>
    <property type="match status" value="1"/>
</dbReference>
<dbReference type="EMBL" id="MSAE01000012">
    <property type="protein sequence ID" value="PUX15662.1"/>
    <property type="molecule type" value="Genomic_DNA"/>
</dbReference>
<dbReference type="SUPFAM" id="SSF141452">
    <property type="entry name" value="Hcp1-like"/>
    <property type="match status" value="1"/>
</dbReference>